<dbReference type="GeneID" id="107404767"/>
<feature type="signal peptide" evidence="2">
    <location>
        <begin position="1"/>
        <end position="29"/>
    </location>
</feature>
<keyword evidence="3" id="KW-1185">Reference proteome</keyword>
<dbReference type="RefSeq" id="XP_048336809.2">
    <property type="nucleotide sequence ID" value="XM_048480852.2"/>
</dbReference>
<reference evidence="4" key="1">
    <citation type="submission" date="2025-08" db="UniProtKB">
        <authorList>
            <consortium name="RefSeq"/>
        </authorList>
    </citation>
    <scope>IDENTIFICATION</scope>
    <source>
        <tissue evidence="4">Seedling</tissue>
    </source>
</reference>
<dbReference type="Proteomes" id="UP001652623">
    <property type="component" value="Chromosome 9"/>
</dbReference>
<dbReference type="InterPro" id="IPR001563">
    <property type="entry name" value="Peptidase_S10"/>
</dbReference>
<dbReference type="Pfam" id="PF00450">
    <property type="entry name" value="Peptidase_S10"/>
    <property type="match status" value="1"/>
</dbReference>
<dbReference type="PANTHER" id="PTHR11802:SF400">
    <property type="entry name" value="SERINE CARBOXYPEPTIDASE-LIKE PROTEIN"/>
    <property type="match status" value="1"/>
</dbReference>
<keyword evidence="2" id="KW-0732">Signal</keyword>
<accession>A0ABM3IWI6</accession>
<name>A0ABM3IWI6_ZIZJJ</name>
<dbReference type="Gene3D" id="3.40.50.1820">
    <property type="entry name" value="alpha/beta hydrolase"/>
    <property type="match status" value="1"/>
</dbReference>
<dbReference type="PANTHER" id="PTHR11802">
    <property type="entry name" value="SERINE PROTEASE FAMILY S10 SERINE CARBOXYPEPTIDASE"/>
    <property type="match status" value="1"/>
</dbReference>
<organism evidence="3 4">
    <name type="scientific">Ziziphus jujuba</name>
    <name type="common">Chinese jujube</name>
    <name type="synonym">Ziziphus sativa</name>
    <dbReference type="NCBI Taxonomy" id="326968"/>
    <lineage>
        <taxon>Eukaryota</taxon>
        <taxon>Viridiplantae</taxon>
        <taxon>Streptophyta</taxon>
        <taxon>Embryophyta</taxon>
        <taxon>Tracheophyta</taxon>
        <taxon>Spermatophyta</taxon>
        <taxon>Magnoliopsida</taxon>
        <taxon>eudicotyledons</taxon>
        <taxon>Gunneridae</taxon>
        <taxon>Pentapetalae</taxon>
        <taxon>rosids</taxon>
        <taxon>fabids</taxon>
        <taxon>Rosales</taxon>
        <taxon>Rhamnaceae</taxon>
        <taxon>Paliureae</taxon>
        <taxon>Ziziphus</taxon>
    </lineage>
</organism>
<evidence type="ECO:0000313" key="4">
    <source>
        <dbReference type="RefSeq" id="XP_048336809.2"/>
    </source>
</evidence>
<gene>
    <name evidence="4" type="primary">LOC107404767</name>
</gene>
<evidence type="ECO:0000313" key="3">
    <source>
        <dbReference type="Proteomes" id="UP001652623"/>
    </source>
</evidence>
<proteinExistence type="inferred from homology"/>
<feature type="chain" id="PRO_5046018643" evidence="2">
    <location>
        <begin position="30"/>
        <end position="476"/>
    </location>
</feature>
<sequence length="476" mass="54037">MPLNFFNFIGFPLSFPLLLFLQATLLSDGSIVKTLPGFPGVLPFKLETGYVRVEESELFYYFVESQGRAPFDPLILYLNGGPSCSGLNGFLYQAGPLVFNITDYTGGLPALSLNPNSWTKTASIIFVDAPIGTGFSYATTPQGYSVSDTKSARQTHNFIREWLINHPEFIKNEFFIASDAYSGIVTPVIAEEILNGNEIGAEPRINLKGFLSGSPHTDKLQEDNSIIPYSYQMALISDHLYQSARISCNEQYVIVDPSNAKCLTDLEAIYECIGQIDFANILEPRCDINLVPEEKDGQQARRSLKENQTYNFNSSVQKTDKKFWCRNFVYALSNIWANDRSVQNALHVRQGTIREWVRCNESIIQQTYLYDIRSAIVYQKNLTNTGLQVLLYNGDHDLGLPHISTQKWIKSLNLSKQSEWRPWFVDGQIAGYTVKYSNQGYHLTYVTVKGAGHSPTEYKSKECYSMFERWIHYYPL</sequence>
<dbReference type="InterPro" id="IPR029058">
    <property type="entry name" value="AB_hydrolase_fold"/>
</dbReference>
<comment type="similarity">
    <text evidence="1">Belongs to the peptidase S10 family.</text>
</comment>
<evidence type="ECO:0000256" key="1">
    <source>
        <dbReference type="ARBA" id="ARBA00009431"/>
    </source>
</evidence>
<evidence type="ECO:0000256" key="2">
    <source>
        <dbReference type="SAM" id="SignalP"/>
    </source>
</evidence>
<protein>
    <submittedName>
        <fullName evidence="4">Serine carboxypeptidase-like 18</fullName>
    </submittedName>
</protein>
<dbReference type="SUPFAM" id="SSF53474">
    <property type="entry name" value="alpha/beta-Hydrolases"/>
    <property type="match status" value="1"/>
</dbReference>
<dbReference type="Gene3D" id="3.40.50.12670">
    <property type="match status" value="1"/>
</dbReference>
<dbReference type="PRINTS" id="PR00724">
    <property type="entry name" value="CRBOXYPTASEC"/>
</dbReference>